<reference evidence="6 7" key="1">
    <citation type="journal article" date="2024" name="BMC Genomics">
        <title>Genome assembly of redclaw crayfish (Cherax quadricarinatus) provides insights into its immune adaptation and hypoxia tolerance.</title>
        <authorList>
            <person name="Liu Z."/>
            <person name="Zheng J."/>
            <person name="Li H."/>
            <person name="Fang K."/>
            <person name="Wang S."/>
            <person name="He J."/>
            <person name="Zhou D."/>
            <person name="Weng S."/>
            <person name="Chi M."/>
            <person name="Gu Z."/>
            <person name="He J."/>
            <person name="Li F."/>
            <person name="Wang M."/>
        </authorList>
    </citation>
    <scope>NUCLEOTIDE SEQUENCE [LARGE SCALE GENOMIC DNA]</scope>
    <source>
        <strain evidence="6">ZL_2023a</strain>
    </source>
</reference>
<dbReference type="PANTHER" id="PTHR45712:SF28">
    <property type="entry name" value="LEUCINE-RICH REPEAT-CONTAINING PROTEIN 70-LIKE"/>
    <property type="match status" value="1"/>
</dbReference>
<dbReference type="InterPro" id="IPR050333">
    <property type="entry name" value="SLRP"/>
</dbReference>
<keyword evidence="7" id="KW-1185">Reference proteome</keyword>
<protein>
    <recommendedName>
        <fullName evidence="5">LRRCT domain-containing protein</fullName>
    </recommendedName>
</protein>
<evidence type="ECO:0000256" key="2">
    <source>
        <dbReference type="ARBA" id="ARBA00022729"/>
    </source>
</evidence>
<dbReference type="InterPro" id="IPR000483">
    <property type="entry name" value="Cys-rich_flank_reg_C"/>
</dbReference>
<feature type="non-terminal residue" evidence="6">
    <location>
        <position position="1"/>
    </location>
</feature>
<evidence type="ECO:0000256" key="1">
    <source>
        <dbReference type="ARBA" id="ARBA00022614"/>
    </source>
</evidence>
<feature type="transmembrane region" description="Helical" evidence="4">
    <location>
        <begin position="386"/>
        <end position="408"/>
    </location>
</feature>
<dbReference type="InterPro" id="IPR001611">
    <property type="entry name" value="Leu-rich_rpt"/>
</dbReference>
<dbReference type="Proteomes" id="UP001445076">
    <property type="component" value="Unassembled WGS sequence"/>
</dbReference>
<dbReference type="Pfam" id="PF13855">
    <property type="entry name" value="LRR_8"/>
    <property type="match status" value="4"/>
</dbReference>
<proteinExistence type="predicted"/>
<dbReference type="InterPro" id="IPR032675">
    <property type="entry name" value="LRR_dom_sf"/>
</dbReference>
<keyword evidence="4" id="KW-0472">Membrane</keyword>
<keyword evidence="4" id="KW-0812">Transmembrane</keyword>
<dbReference type="AlphaFoldDB" id="A0AAW0Y4Q2"/>
<evidence type="ECO:0000259" key="5">
    <source>
        <dbReference type="SMART" id="SM00082"/>
    </source>
</evidence>
<dbReference type="Gene3D" id="3.80.10.10">
    <property type="entry name" value="Ribonuclease Inhibitor"/>
    <property type="match status" value="3"/>
</dbReference>
<sequence>NVVPILFNPGLRRLNLARNSISSVDEALVFLDKLEELDLSHNLLISVGSGNFKAQSALLELRLAHNNLTSLTTGAFRGLVDLSTLDLSHNGLTDLPVGVLDDLPQLTVLHLAHNRLHLLTQHTFRGVHNLLVLDLCDNYFRHVPAVALEDLSSLKSLHLCRNRLTRLDSLAFPTGTLSFLSLDTNNIDYIDERAFHRLQQLLKLNLDCNTLHEVPTKALSSLPTLNFLSLSRNKIKNIGPRAFKGLGRLSTLEISRSLHLESVHPLALDGCGDLQTLTISHNPLLRHLPEGLLTSLHNLRSVDLRANGLQSLPEAEVPWSSLKKMDLRDNPLVCNCSLQWLAELLGSTNTSVAAPDLQCAAPDKLRGLYLSRLVPSEQLCGEKVQVVIGIVVVTASTVLILTLSLLLCRYWRRQQRAKLGGGWPPDPLAPWPPQGRPPPNRHVMAEEYVYHTPASITKIPVTKV</sequence>
<keyword evidence="3" id="KW-0677">Repeat</keyword>
<dbReference type="EMBL" id="JARKIK010000007">
    <property type="protein sequence ID" value="KAK8750365.1"/>
    <property type="molecule type" value="Genomic_DNA"/>
</dbReference>
<dbReference type="SUPFAM" id="SSF52058">
    <property type="entry name" value="L domain-like"/>
    <property type="match status" value="1"/>
</dbReference>
<comment type="caution">
    <text evidence="6">The sequence shown here is derived from an EMBL/GenBank/DDBJ whole genome shotgun (WGS) entry which is preliminary data.</text>
</comment>
<dbReference type="FunFam" id="3.80.10.10:FF:001164">
    <property type="entry name" value="GH01279p"/>
    <property type="match status" value="1"/>
</dbReference>
<dbReference type="PRINTS" id="PR00019">
    <property type="entry name" value="LEURICHRPT"/>
</dbReference>
<dbReference type="InterPro" id="IPR003591">
    <property type="entry name" value="Leu-rich_rpt_typical-subtyp"/>
</dbReference>
<dbReference type="SMART" id="SM00082">
    <property type="entry name" value="LRRCT"/>
    <property type="match status" value="1"/>
</dbReference>
<evidence type="ECO:0000313" key="6">
    <source>
        <dbReference type="EMBL" id="KAK8750365.1"/>
    </source>
</evidence>
<keyword evidence="1" id="KW-0433">Leucine-rich repeat</keyword>
<accession>A0AAW0Y4Q2</accession>
<feature type="domain" description="LRRCT" evidence="5">
    <location>
        <begin position="330"/>
        <end position="381"/>
    </location>
</feature>
<evidence type="ECO:0000313" key="7">
    <source>
        <dbReference type="Proteomes" id="UP001445076"/>
    </source>
</evidence>
<dbReference type="PANTHER" id="PTHR45712">
    <property type="entry name" value="AGAP008170-PA"/>
    <property type="match status" value="1"/>
</dbReference>
<keyword evidence="2" id="KW-0732">Signal</keyword>
<evidence type="ECO:0000256" key="4">
    <source>
        <dbReference type="SAM" id="Phobius"/>
    </source>
</evidence>
<dbReference type="SMART" id="SM00369">
    <property type="entry name" value="LRR_TYP"/>
    <property type="match status" value="11"/>
</dbReference>
<gene>
    <name evidence="6" type="ORF">OTU49_014795</name>
</gene>
<keyword evidence="4" id="KW-1133">Transmembrane helix</keyword>
<dbReference type="PROSITE" id="PS51450">
    <property type="entry name" value="LRR"/>
    <property type="match status" value="3"/>
</dbReference>
<organism evidence="6 7">
    <name type="scientific">Cherax quadricarinatus</name>
    <name type="common">Australian red claw crayfish</name>
    <dbReference type="NCBI Taxonomy" id="27406"/>
    <lineage>
        <taxon>Eukaryota</taxon>
        <taxon>Metazoa</taxon>
        <taxon>Ecdysozoa</taxon>
        <taxon>Arthropoda</taxon>
        <taxon>Crustacea</taxon>
        <taxon>Multicrustacea</taxon>
        <taxon>Malacostraca</taxon>
        <taxon>Eumalacostraca</taxon>
        <taxon>Eucarida</taxon>
        <taxon>Decapoda</taxon>
        <taxon>Pleocyemata</taxon>
        <taxon>Astacidea</taxon>
        <taxon>Parastacoidea</taxon>
        <taxon>Parastacidae</taxon>
        <taxon>Cherax</taxon>
    </lineage>
</organism>
<name>A0AAW0Y4Q2_CHEQU</name>
<evidence type="ECO:0000256" key="3">
    <source>
        <dbReference type="ARBA" id="ARBA00022737"/>
    </source>
</evidence>